<dbReference type="RefSeq" id="WP_186870404.1">
    <property type="nucleotide sequence ID" value="NZ_JACOOL010000009.1"/>
</dbReference>
<protein>
    <recommendedName>
        <fullName evidence="1">DUF7878 domain-containing protein</fullName>
    </recommendedName>
</protein>
<proteinExistence type="predicted"/>
<evidence type="ECO:0000313" key="2">
    <source>
        <dbReference type="EMBL" id="MBC5637698.1"/>
    </source>
</evidence>
<dbReference type="Proteomes" id="UP000637359">
    <property type="component" value="Unassembled WGS sequence"/>
</dbReference>
<accession>A0A923L702</accession>
<organism evidence="2 3">
    <name type="scientific">Ornithinibacillus hominis</name>
    <dbReference type="NCBI Taxonomy" id="2763055"/>
    <lineage>
        <taxon>Bacteria</taxon>
        <taxon>Bacillati</taxon>
        <taxon>Bacillota</taxon>
        <taxon>Bacilli</taxon>
        <taxon>Bacillales</taxon>
        <taxon>Bacillaceae</taxon>
        <taxon>Ornithinibacillus</taxon>
    </lineage>
</organism>
<dbReference type="EMBL" id="JACOOL010000009">
    <property type="protein sequence ID" value="MBC5637698.1"/>
    <property type="molecule type" value="Genomic_DNA"/>
</dbReference>
<gene>
    <name evidence="2" type="ORF">H8S33_12855</name>
</gene>
<keyword evidence="3" id="KW-1185">Reference proteome</keyword>
<evidence type="ECO:0000259" key="1">
    <source>
        <dbReference type="Pfam" id="PF25297"/>
    </source>
</evidence>
<feature type="domain" description="DUF7878" evidence="1">
    <location>
        <begin position="5"/>
        <end position="125"/>
    </location>
</feature>
<evidence type="ECO:0000313" key="3">
    <source>
        <dbReference type="Proteomes" id="UP000637359"/>
    </source>
</evidence>
<name>A0A923L702_9BACI</name>
<dbReference type="Pfam" id="PF25297">
    <property type="entry name" value="DUF7878"/>
    <property type="match status" value="1"/>
</dbReference>
<dbReference type="InterPro" id="IPR057200">
    <property type="entry name" value="DUF7878"/>
</dbReference>
<dbReference type="AlphaFoldDB" id="A0A923L702"/>
<sequence length="140" mass="16397">MDIKFCFQLTKESTTKDAYQLGFLEADLTILVNGHVFFHEPYITIAELGVQLGEWIKNVNSGRMMDMNYLSIDHDEPIINFVYRDNHQWKLTSIWQKFSVDEIIPTNTLLQATNDFLHELHAELNSINYAVKLDKYLPRT</sequence>
<reference evidence="2" key="1">
    <citation type="submission" date="2020-08" db="EMBL/GenBank/DDBJ databases">
        <title>Genome public.</title>
        <authorList>
            <person name="Liu C."/>
            <person name="Sun Q."/>
        </authorList>
    </citation>
    <scope>NUCLEOTIDE SEQUENCE</scope>
    <source>
        <strain evidence="2">BX22</strain>
    </source>
</reference>
<comment type="caution">
    <text evidence="2">The sequence shown here is derived from an EMBL/GenBank/DDBJ whole genome shotgun (WGS) entry which is preliminary data.</text>
</comment>